<evidence type="ECO:0000313" key="2">
    <source>
        <dbReference type="EMBL" id="PZQ50081.1"/>
    </source>
</evidence>
<comment type="caution">
    <text evidence="2">The sequence shown here is derived from an EMBL/GenBank/DDBJ whole genome shotgun (WGS) entry which is preliminary data.</text>
</comment>
<gene>
    <name evidence="2" type="ORF">DI556_08395</name>
</gene>
<proteinExistence type="predicted"/>
<sequence length="274" mass="29159">MIREARLRALWPTLAASLVAGQAALAQTATPSDDAADLAKKLSNPVASLVSVPFQFNYNGGFFDGDGDQYYLNLQPVIPISIGADWNLISRTILPIYSQDGVIPGAGSQLGFGATTQSFFFSPKRATSAGVVWGAGPVFLLPTATDGISTNQWGAGVTGVALVQKHGWTVGGLANHIWSLTGDDADGDISETFLQPFVSYTTPKATSFTLNTESTYDWENDQWSVPINATVGQVVKVGPLPVQFTVGARYWAEAPEVGPDSWGARFVVTLLFPK</sequence>
<evidence type="ECO:0008006" key="4">
    <source>
        <dbReference type="Google" id="ProtNLM"/>
    </source>
</evidence>
<feature type="chain" id="PRO_5016143949" description="Transporter" evidence="1">
    <location>
        <begin position="27"/>
        <end position="274"/>
    </location>
</feature>
<dbReference type="EMBL" id="QFPW01000005">
    <property type="protein sequence ID" value="PZQ50081.1"/>
    <property type="molecule type" value="Genomic_DNA"/>
</dbReference>
<evidence type="ECO:0000313" key="3">
    <source>
        <dbReference type="Proteomes" id="UP000249185"/>
    </source>
</evidence>
<dbReference type="AlphaFoldDB" id="A0A2W5N9C4"/>
<dbReference type="Proteomes" id="UP000249185">
    <property type="component" value="Unassembled WGS sequence"/>
</dbReference>
<keyword evidence="1" id="KW-0732">Signal</keyword>
<organism evidence="2 3">
    <name type="scientific">Rhodovulum sulfidophilum</name>
    <name type="common">Rhodobacter sulfidophilus</name>
    <dbReference type="NCBI Taxonomy" id="35806"/>
    <lineage>
        <taxon>Bacteria</taxon>
        <taxon>Pseudomonadati</taxon>
        <taxon>Pseudomonadota</taxon>
        <taxon>Alphaproteobacteria</taxon>
        <taxon>Rhodobacterales</taxon>
        <taxon>Paracoccaceae</taxon>
        <taxon>Rhodovulum</taxon>
    </lineage>
</organism>
<feature type="signal peptide" evidence="1">
    <location>
        <begin position="1"/>
        <end position="26"/>
    </location>
</feature>
<accession>A0A2W5N9C4</accession>
<evidence type="ECO:0000256" key="1">
    <source>
        <dbReference type="SAM" id="SignalP"/>
    </source>
</evidence>
<name>A0A2W5N9C4_RHOSU</name>
<reference evidence="2 3" key="1">
    <citation type="submission" date="2017-08" db="EMBL/GenBank/DDBJ databases">
        <title>Infants hospitalized years apart are colonized by the same room-sourced microbial strains.</title>
        <authorList>
            <person name="Brooks B."/>
            <person name="Olm M.R."/>
            <person name="Firek B.A."/>
            <person name="Baker R."/>
            <person name="Thomas B.C."/>
            <person name="Morowitz M.J."/>
            <person name="Banfield J.F."/>
        </authorList>
    </citation>
    <scope>NUCLEOTIDE SEQUENCE [LARGE SCALE GENOMIC DNA]</scope>
    <source>
        <strain evidence="2">S2_005_002_R2_34</strain>
    </source>
</reference>
<protein>
    <recommendedName>
        <fullName evidence="4">Transporter</fullName>
    </recommendedName>
</protein>